<feature type="transmembrane region" description="Helical" evidence="8">
    <location>
        <begin position="197"/>
        <end position="215"/>
    </location>
</feature>
<accession>A0A7H1MB97</accession>
<evidence type="ECO:0000256" key="4">
    <source>
        <dbReference type="ARBA" id="ARBA00022692"/>
    </source>
</evidence>
<keyword evidence="3" id="KW-0808">Transferase</keyword>
<dbReference type="InterPro" id="IPR050879">
    <property type="entry name" value="Acyltransferase_3"/>
</dbReference>
<dbReference type="SUPFAM" id="SSF52266">
    <property type="entry name" value="SGNH hydrolase"/>
    <property type="match status" value="1"/>
</dbReference>
<dbReference type="AlphaFoldDB" id="A0A7H1MB97"/>
<dbReference type="RefSeq" id="WP_187000486.1">
    <property type="nucleotide sequence ID" value="NZ_CP060414.2"/>
</dbReference>
<dbReference type="InterPro" id="IPR002656">
    <property type="entry name" value="Acyl_transf_3_dom"/>
</dbReference>
<name>A0A7H1MB97_9NEIS</name>
<evidence type="ECO:0000256" key="7">
    <source>
        <dbReference type="ARBA" id="ARBA00023315"/>
    </source>
</evidence>
<sequence length="624" mass="70234">MSKVFAYRPDIDVLRAVAVLSVIIFHFEKSWLPGGFLGVDIFFVISGFLITSIIHKEMNTGAFSFKSFYIRRIKRILPAFFTVLAGTLAVGALLFAPDDFNLLGKSALASVLFAANLYFSRGQGYFDPAQEEKPLLHIWSLSVEEQYYFIFPFFLLLFIRRSLKTQMAAIAACMLVSLLAAYIPTQLDKYYLPHLRAFEMLTGSLLAVFVCHQAANSQEAVWWGEKFAAFGCAAASVVLAACLAAYHTETAHFPGWAGLIPCLAAAALIYFNGFNHSLKKIFEWEWGVRIGLISYSLYLWHWPVLAFARYIYGQAHLPAAWLLPLAVLILICSWAAYRWVEQPAKKWKLSFAKSLTAFYILPAALLAAAWFGLQKTPLISQYQKDGLSRSYASCHNNLEKQCVWGANDTKPTVLMLGDSHADHYKTFIDHIGKKEGWAATLVSADTCAFVEGYDAEIFKGSNCKAVYQYAKAHLNDYPVVMLSMRWGNQLPAPKPSIGYDKDFFAKMDKMLAKLSKEKRAVYLFTDNPNIQYPGLRAYKISGLIPLRRIAFHENDSSTREGNRKISETAAKYRNIHIVDAAALLPADFEFDGKPAYSDLDHINPFGAEALAKRYTESRHLLQRD</sequence>
<evidence type="ECO:0000256" key="2">
    <source>
        <dbReference type="ARBA" id="ARBA00022475"/>
    </source>
</evidence>
<keyword evidence="5 8" id="KW-1133">Transmembrane helix</keyword>
<feature type="domain" description="SGNH" evidence="10">
    <location>
        <begin position="394"/>
        <end position="614"/>
    </location>
</feature>
<keyword evidence="6 8" id="KW-0472">Membrane</keyword>
<gene>
    <name evidence="11" type="ORF">H7A79_2434</name>
</gene>
<feature type="domain" description="Acyltransferase 3" evidence="9">
    <location>
        <begin position="10"/>
        <end position="338"/>
    </location>
</feature>
<dbReference type="KEGG" id="nmus:H7A79_2434"/>
<dbReference type="PANTHER" id="PTHR23028:SF53">
    <property type="entry name" value="ACYL_TRANSF_3 DOMAIN-CONTAINING PROTEIN"/>
    <property type="match status" value="1"/>
</dbReference>
<evidence type="ECO:0000256" key="5">
    <source>
        <dbReference type="ARBA" id="ARBA00022989"/>
    </source>
</evidence>
<keyword evidence="4 8" id="KW-0812">Transmembrane</keyword>
<feature type="transmembrane region" description="Helical" evidence="8">
    <location>
        <begin position="318"/>
        <end position="337"/>
    </location>
</feature>
<feature type="transmembrane region" description="Helical" evidence="8">
    <location>
        <begin position="76"/>
        <end position="96"/>
    </location>
</feature>
<protein>
    <submittedName>
        <fullName evidence="11">Acyltransferase family protein</fullName>
    </submittedName>
</protein>
<dbReference type="GO" id="GO:0009103">
    <property type="term" value="P:lipopolysaccharide biosynthetic process"/>
    <property type="evidence" value="ECO:0007669"/>
    <property type="project" value="TreeGrafter"/>
</dbReference>
<evidence type="ECO:0000256" key="1">
    <source>
        <dbReference type="ARBA" id="ARBA00004651"/>
    </source>
</evidence>
<evidence type="ECO:0000256" key="8">
    <source>
        <dbReference type="SAM" id="Phobius"/>
    </source>
</evidence>
<feature type="transmembrane region" description="Helical" evidence="8">
    <location>
        <begin position="167"/>
        <end position="185"/>
    </location>
</feature>
<dbReference type="InterPro" id="IPR036514">
    <property type="entry name" value="SGNH_hydro_sf"/>
</dbReference>
<dbReference type="Pfam" id="PF19040">
    <property type="entry name" value="SGNH"/>
    <property type="match status" value="1"/>
</dbReference>
<dbReference type="Proteomes" id="UP000516412">
    <property type="component" value="Chromosome"/>
</dbReference>
<dbReference type="GO" id="GO:0005886">
    <property type="term" value="C:plasma membrane"/>
    <property type="evidence" value="ECO:0007669"/>
    <property type="project" value="UniProtKB-SubCell"/>
</dbReference>
<dbReference type="GO" id="GO:0016788">
    <property type="term" value="F:hydrolase activity, acting on ester bonds"/>
    <property type="evidence" value="ECO:0007669"/>
    <property type="project" value="UniProtKB-ARBA"/>
</dbReference>
<reference evidence="11" key="1">
    <citation type="submission" date="2024-06" db="EMBL/GenBank/DDBJ databases">
        <title>Complete Genome Sequence of mouse commensal type strain Neisseria musculi.</title>
        <authorList>
            <person name="Thapa E."/>
            <person name="Aluvathingal J."/>
            <person name="Nadendla S."/>
            <person name="Mehta A."/>
            <person name="Tettelin H."/>
            <person name="Weyand N.J."/>
        </authorList>
    </citation>
    <scope>NUCLEOTIDE SEQUENCE</scope>
    <source>
        <strain evidence="11">NW831</strain>
    </source>
</reference>
<evidence type="ECO:0000259" key="10">
    <source>
        <dbReference type="Pfam" id="PF19040"/>
    </source>
</evidence>
<feature type="transmembrane region" description="Helical" evidence="8">
    <location>
        <begin position="34"/>
        <end position="55"/>
    </location>
</feature>
<proteinExistence type="predicted"/>
<evidence type="ECO:0000256" key="3">
    <source>
        <dbReference type="ARBA" id="ARBA00022679"/>
    </source>
</evidence>
<dbReference type="EMBL" id="CP060414">
    <property type="protein sequence ID" value="QNT58912.1"/>
    <property type="molecule type" value="Genomic_DNA"/>
</dbReference>
<evidence type="ECO:0000313" key="11">
    <source>
        <dbReference type="EMBL" id="QNT58912.1"/>
    </source>
</evidence>
<feature type="transmembrane region" description="Helical" evidence="8">
    <location>
        <begin position="253"/>
        <end position="271"/>
    </location>
</feature>
<feature type="transmembrane region" description="Helical" evidence="8">
    <location>
        <begin position="227"/>
        <end position="247"/>
    </location>
</feature>
<comment type="subcellular location">
    <subcellularLocation>
        <location evidence="1">Cell membrane</location>
        <topology evidence="1">Multi-pass membrane protein</topology>
    </subcellularLocation>
</comment>
<feature type="transmembrane region" description="Helical" evidence="8">
    <location>
        <begin position="12"/>
        <end position="28"/>
    </location>
</feature>
<dbReference type="InterPro" id="IPR043968">
    <property type="entry name" value="SGNH"/>
</dbReference>
<evidence type="ECO:0000259" key="9">
    <source>
        <dbReference type="Pfam" id="PF01757"/>
    </source>
</evidence>
<dbReference type="GO" id="GO:0016747">
    <property type="term" value="F:acyltransferase activity, transferring groups other than amino-acyl groups"/>
    <property type="evidence" value="ECO:0007669"/>
    <property type="project" value="InterPro"/>
</dbReference>
<keyword evidence="12" id="KW-1185">Reference proteome</keyword>
<keyword evidence="2" id="KW-1003">Cell membrane</keyword>
<evidence type="ECO:0000313" key="12">
    <source>
        <dbReference type="Proteomes" id="UP000516412"/>
    </source>
</evidence>
<dbReference type="Pfam" id="PF01757">
    <property type="entry name" value="Acyl_transf_3"/>
    <property type="match status" value="1"/>
</dbReference>
<dbReference type="Gene3D" id="3.40.50.1110">
    <property type="entry name" value="SGNH hydrolase"/>
    <property type="match status" value="1"/>
</dbReference>
<evidence type="ECO:0000256" key="6">
    <source>
        <dbReference type="ARBA" id="ARBA00023136"/>
    </source>
</evidence>
<organism evidence="11 12">
    <name type="scientific">Neisseria musculi</name>
    <dbReference type="NCBI Taxonomy" id="1815583"/>
    <lineage>
        <taxon>Bacteria</taxon>
        <taxon>Pseudomonadati</taxon>
        <taxon>Pseudomonadota</taxon>
        <taxon>Betaproteobacteria</taxon>
        <taxon>Neisseriales</taxon>
        <taxon>Neisseriaceae</taxon>
        <taxon>Neisseria</taxon>
    </lineage>
</organism>
<feature type="transmembrane region" description="Helical" evidence="8">
    <location>
        <begin position="349"/>
        <end position="373"/>
    </location>
</feature>
<dbReference type="PANTHER" id="PTHR23028">
    <property type="entry name" value="ACETYLTRANSFERASE"/>
    <property type="match status" value="1"/>
</dbReference>
<keyword evidence="7 11" id="KW-0012">Acyltransferase</keyword>
<feature type="transmembrane region" description="Helical" evidence="8">
    <location>
        <begin position="292"/>
        <end position="312"/>
    </location>
</feature>